<evidence type="ECO:0000313" key="12">
    <source>
        <dbReference type="Proteomes" id="UP000019763"/>
    </source>
</evidence>
<evidence type="ECO:0000256" key="4">
    <source>
        <dbReference type="ARBA" id="ARBA00022777"/>
    </source>
</evidence>
<keyword evidence="4 11" id="KW-0418">Kinase</keyword>
<dbReference type="Pfam" id="PF00069">
    <property type="entry name" value="Pkinase"/>
    <property type="match status" value="1"/>
</dbReference>
<keyword evidence="5" id="KW-0067">ATP-binding</keyword>
<dbReference type="FunFam" id="1.10.510.10:FF:000624">
    <property type="entry name" value="Mitogen-activated protein kinase"/>
    <property type="match status" value="1"/>
</dbReference>
<dbReference type="GO" id="GO:0005524">
    <property type="term" value="F:ATP binding"/>
    <property type="evidence" value="ECO:0007669"/>
    <property type="project" value="UniProtKB-KW"/>
</dbReference>
<keyword evidence="12" id="KW-1185">Reference proteome</keyword>
<keyword evidence="3" id="KW-0547">Nucleotide-binding</keyword>
<dbReference type="RefSeq" id="XP_011132210.1">
    <property type="nucleotide sequence ID" value="XM_011133908.1"/>
</dbReference>
<dbReference type="EMBL" id="AFNH02000987">
    <property type="protein sequence ID" value="EZG47084.1"/>
    <property type="molecule type" value="Genomic_DNA"/>
</dbReference>
<evidence type="ECO:0000313" key="11">
    <source>
        <dbReference type="EMBL" id="EZG47084.1"/>
    </source>
</evidence>
<evidence type="ECO:0000256" key="6">
    <source>
        <dbReference type="ARBA" id="ARBA00038543"/>
    </source>
</evidence>
<dbReference type="InterPro" id="IPR008266">
    <property type="entry name" value="Tyr_kinase_AS"/>
</dbReference>
<sequence length="291" mass="33271">MIKQKNTEDTRNLSELRQPTWFYGVSKQVYQEIMIMKELVHPNLIGVTDVYFGKNSINLVMPLMRTDLRAMLDKRTLTESQMKSVMQQLLRGIYALHSNWFLHRDLTPGNVFLTQDGLIKVADYGLATTYGGPKRVPLLDTVVTLWYRSPELLFNADLYQDKVDIWSCGCIMGEVLRGGKVLFNGQDEIDQLKKIFCVTGTPSAFDTKNNTDDKPLWPEARALLKFEAFTFKQPTHWSEIIPTASPLAIDLLGKMLLLDPNKRPSAKEALEHPWFTTPPLPVHHKKLPVID</sequence>
<name>A0A023B1Y7_GRENI</name>
<evidence type="ECO:0000256" key="3">
    <source>
        <dbReference type="ARBA" id="ARBA00022741"/>
    </source>
</evidence>
<evidence type="ECO:0000256" key="7">
    <source>
        <dbReference type="ARBA" id="ARBA00039612"/>
    </source>
</evidence>
<dbReference type="OrthoDB" id="1732493at2759"/>
<dbReference type="GO" id="GO:0007346">
    <property type="term" value="P:regulation of mitotic cell cycle"/>
    <property type="evidence" value="ECO:0007669"/>
    <property type="project" value="TreeGrafter"/>
</dbReference>
<evidence type="ECO:0000256" key="5">
    <source>
        <dbReference type="ARBA" id="ARBA00022840"/>
    </source>
</evidence>
<dbReference type="OMA" id="RFTHEVF"/>
<evidence type="ECO:0000256" key="1">
    <source>
        <dbReference type="ARBA" id="ARBA00022527"/>
    </source>
</evidence>
<evidence type="ECO:0000256" key="2">
    <source>
        <dbReference type="ARBA" id="ARBA00022679"/>
    </source>
</evidence>
<dbReference type="InterPro" id="IPR011009">
    <property type="entry name" value="Kinase-like_dom_sf"/>
</dbReference>
<gene>
    <name evidence="11" type="ORF">GNI_132330</name>
</gene>
<dbReference type="InterPro" id="IPR000719">
    <property type="entry name" value="Prot_kinase_dom"/>
</dbReference>
<dbReference type="PROSITE" id="PS00109">
    <property type="entry name" value="PROTEIN_KINASE_TYR"/>
    <property type="match status" value="1"/>
</dbReference>
<dbReference type="eggNOG" id="KOG0659">
    <property type="taxonomic scope" value="Eukaryota"/>
</dbReference>
<keyword evidence="2" id="KW-0808">Transferase</keyword>
<evidence type="ECO:0000256" key="9">
    <source>
        <dbReference type="ARBA" id="ARBA00042858"/>
    </source>
</evidence>
<evidence type="ECO:0000259" key="10">
    <source>
        <dbReference type="PROSITE" id="PS50011"/>
    </source>
</evidence>
<dbReference type="GO" id="GO:0005634">
    <property type="term" value="C:nucleus"/>
    <property type="evidence" value="ECO:0007669"/>
    <property type="project" value="TreeGrafter"/>
</dbReference>
<accession>A0A023B1Y7</accession>
<reference evidence="11" key="1">
    <citation type="submission" date="2013-12" db="EMBL/GenBank/DDBJ databases">
        <authorList>
            <person name="Omoto C.K."/>
            <person name="Sibley D."/>
            <person name="Venepally P."/>
            <person name="Hadjithomas M."/>
            <person name="Karamycheva S."/>
            <person name="Brunk B."/>
            <person name="Roos D."/>
            <person name="Caler E."/>
            <person name="Lorenzi H."/>
        </authorList>
    </citation>
    <scope>NUCLEOTIDE SEQUENCE</scope>
</reference>
<dbReference type="VEuPathDB" id="CryptoDB:GNI_132330"/>
<dbReference type="InterPro" id="IPR050108">
    <property type="entry name" value="CDK"/>
</dbReference>
<dbReference type="PROSITE" id="PS50011">
    <property type="entry name" value="PROTEIN_KINASE_DOM"/>
    <property type="match status" value="1"/>
</dbReference>
<protein>
    <recommendedName>
        <fullName evidence="7">Cyclin-dependent kinase 2 homolog</fullName>
    </recommendedName>
    <alternativeName>
        <fullName evidence="8">Cell division control protein 2 homolog</fullName>
    </alternativeName>
    <alternativeName>
        <fullName evidence="9">cdc2-related kinase 2</fullName>
    </alternativeName>
</protein>
<dbReference type="AlphaFoldDB" id="A0A023B1Y7"/>
<dbReference type="PANTHER" id="PTHR24056:SF107">
    <property type="entry name" value="CYCLIN-DEPENDENT KINASE 11A-RELATED"/>
    <property type="match status" value="1"/>
</dbReference>
<comment type="caution">
    <text evidence="11">The sequence shown here is derived from an EMBL/GenBank/DDBJ whole genome shotgun (WGS) entry which is preliminary data.</text>
</comment>
<proteinExistence type="predicted"/>
<comment type="subunit">
    <text evidence="6">May form a complex composed of at least the catalytic subunit CRK2 and a cyclin.</text>
</comment>
<dbReference type="SUPFAM" id="SSF56112">
    <property type="entry name" value="Protein kinase-like (PK-like)"/>
    <property type="match status" value="1"/>
</dbReference>
<evidence type="ECO:0000256" key="8">
    <source>
        <dbReference type="ARBA" id="ARBA00041902"/>
    </source>
</evidence>
<dbReference type="Gene3D" id="1.10.510.10">
    <property type="entry name" value="Transferase(Phosphotransferase) domain 1"/>
    <property type="match status" value="1"/>
</dbReference>
<dbReference type="Proteomes" id="UP000019763">
    <property type="component" value="Unassembled WGS sequence"/>
</dbReference>
<feature type="domain" description="Protein kinase" evidence="10">
    <location>
        <begin position="1"/>
        <end position="275"/>
    </location>
</feature>
<dbReference type="GeneID" id="22914632"/>
<organism evidence="11 12">
    <name type="scientific">Gregarina niphandrodes</name>
    <name type="common">Septate eugregarine</name>
    <dbReference type="NCBI Taxonomy" id="110365"/>
    <lineage>
        <taxon>Eukaryota</taxon>
        <taxon>Sar</taxon>
        <taxon>Alveolata</taxon>
        <taxon>Apicomplexa</taxon>
        <taxon>Conoidasida</taxon>
        <taxon>Gregarinasina</taxon>
        <taxon>Eugregarinorida</taxon>
        <taxon>Gregarinidae</taxon>
        <taxon>Gregarina</taxon>
    </lineage>
</organism>
<dbReference type="PANTHER" id="PTHR24056">
    <property type="entry name" value="CELL DIVISION PROTEIN KINASE"/>
    <property type="match status" value="1"/>
</dbReference>
<dbReference type="Gene3D" id="3.30.200.20">
    <property type="entry name" value="Phosphorylase Kinase, domain 1"/>
    <property type="match status" value="1"/>
</dbReference>
<keyword evidence="1" id="KW-0723">Serine/threonine-protein kinase</keyword>
<dbReference type="GO" id="GO:0004674">
    <property type="term" value="F:protein serine/threonine kinase activity"/>
    <property type="evidence" value="ECO:0007669"/>
    <property type="project" value="UniProtKB-KW"/>
</dbReference>